<dbReference type="InterPro" id="IPR013154">
    <property type="entry name" value="ADH-like_N"/>
</dbReference>
<dbReference type="PROSITE" id="PS00059">
    <property type="entry name" value="ADH_ZINC"/>
    <property type="match status" value="1"/>
</dbReference>
<keyword evidence="2" id="KW-0560">Oxidoreductase</keyword>
<dbReference type="SUPFAM" id="SSF50129">
    <property type="entry name" value="GroES-like"/>
    <property type="match status" value="1"/>
</dbReference>
<organism evidence="4 5">
    <name type="scientific">Streptomyces amritsarensis</name>
    <dbReference type="NCBI Taxonomy" id="681158"/>
    <lineage>
        <taxon>Bacteria</taxon>
        <taxon>Bacillati</taxon>
        <taxon>Actinomycetota</taxon>
        <taxon>Actinomycetes</taxon>
        <taxon>Kitasatosporales</taxon>
        <taxon>Streptomycetaceae</taxon>
        <taxon>Streptomyces</taxon>
    </lineage>
</organism>
<evidence type="ECO:0000259" key="3">
    <source>
        <dbReference type="Pfam" id="PF08240"/>
    </source>
</evidence>
<dbReference type="InterPro" id="IPR002328">
    <property type="entry name" value="ADH_Zn_CS"/>
</dbReference>
<comment type="caution">
    <text evidence="4">The sequence shown here is derived from an EMBL/GenBank/DDBJ whole genome shotgun (WGS) entry which is preliminary data.</text>
</comment>
<dbReference type="EMBL" id="MQUR01000039">
    <property type="protein sequence ID" value="OLZ64859.1"/>
    <property type="molecule type" value="Genomic_DNA"/>
</dbReference>
<accession>A0ABX3G401</accession>
<dbReference type="Pfam" id="PF08240">
    <property type="entry name" value="ADH_N"/>
    <property type="match status" value="1"/>
</dbReference>
<reference evidence="4 5" key="1">
    <citation type="submission" date="2016-01" db="EMBL/GenBank/DDBJ databases">
        <title>Streptomyces amritsarensis strain MTCC 11845 genome sequencing and assembly.</title>
        <authorList>
            <person name="Sharma D."/>
            <person name="Nair G.R."/>
            <person name="Kaur G."/>
            <person name="Manhas R.K."/>
            <person name="Mayilraj S."/>
        </authorList>
    </citation>
    <scope>NUCLEOTIDE SEQUENCE [LARGE SCALE GENOMIC DNA]</scope>
    <source>
        <strain evidence="4 5">MTCC 11845</strain>
    </source>
</reference>
<keyword evidence="1" id="KW-0521">NADP</keyword>
<proteinExistence type="predicted"/>
<evidence type="ECO:0000313" key="5">
    <source>
        <dbReference type="Proteomes" id="UP000187151"/>
    </source>
</evidence>
<dbReference type="PANTHER" id="PTHR48106">
    <property type="entry name" value="QUINONE OXIDOREDUCTASE PIG3-RELATED"/>
    <property type="match status" value="1"/>
</dbReference>
<name>A0ABX3G401_9ACTN</name>
<feature type="domain" description="Alcohol dehydrogenase-like N-terminal" evidence="3">
    <location>
        <begin position="44"/>
        <end position="120"/>
    </location>
</feature>
<evidence type="ECO:0000256" key="2">
    <source>
        <dbReference type="ARBA" id="ARBA00023002"/>
    </source>
</evidence>
<keyword evidence="5" id="KW-1185">Reference proteome</keyword>
<sequence length="137" mass="13929">MIGAQEVVLAEAERHSTVPGHTIARGPSGLDTRFGEVPVRRPAPGEVVIDVQAVGVNFIDVLATTGFHPFLSAPPFVPGHEVAGVVHAVGDGVEHLRPGDAVIALTPQGGYAARVTTAAYTVAPLSGGAAPPTRSPC</sequence>
<dbReference type="Gene3D" id="3.90.180.10">
    <property type="entry name" value="Medium-chain alcohol dehydrogenases, catalytic domain"/>
    <property type="match status" value="1"/>
</dbReference>
<gene>
    <name evidence="4" type="ORF">AVW11_18060</name>
</gene>
<protein>
    <recommendedName>
        <fullName evidence="3">Alcohol dehydrogenase-like N-terminal domain-containing protein</fullName>
    </recommendedName>
</protein>
<dbReference type="PANTHER" id="PTHR48106:SF13">
    <property type="entry name" value="QUINONE OXIDOREDUCTASE-RELATED"/>
    <property type="match status" value="1"/>
</dbReference>
<evidence type="ECO:0000313" key="4">
    <source>
        <dbReference type="EMBL" id="OLZ64859.1"/>
    </source>
</evidence>
<evidence type="ECO:0000256" key="1">
    <source>
        <dbReference type="ARBA" id="ARBA00022857"/>
    </source>
</evidence>
<dbReference type="InterPro" id="IPR011032">
    <property type="entry name" value="GroES-like_sf"/>
</dbReference>
<dbReference type="Proteomes" id="UP000187151">
    <property type="component" value="Unassembled WGS sequence"/>
</dbReference>